<dbReference type="PROSITE" id="PS00728">
    <property type="entry name" value="AP_NUCLEASE_F1_3"/>
    <property type="match status" value="1"/>
</dbReference>
<feature type="binding site" evidence="7">
    <location>
        <position position="271"/>
    </location>
    <ligand>
        <name>Mg(2+)</name>
        <dbReference type="ChEBI" id="CHEBI:18420"/>
        <label>1</label>
    </ligand>
</feature>
<dbReference type="NCBIfam" id="TIGR00195">
    <property type="entry name" value="exoDNase_III"/>
    <property type="match status" value="1"/>
</dbReference>
<evidence type="ECO:0000256" key="3">
    <source>
        <dbReference type="ARBA" id="ARBA00022723"/>
    </source>
</evidence>
<dbReference type="GO" id="GO:0004519">
    <property type="term" value="F:endonuclease activity"/>
    <property type="evidence" value="ECO:0007669"/>
    <property type="project" value="InterPro"/>
</dbReference>
<dbReference type="CDD" id="cd09086">
    <property type="entry name" value="ExoIII-like_AP-endo"/>
    <property type="match status" value="1"/>
</dbReference>
<dbReference type="PROSITE" id="PS51435">
    <property type="entry name" value="AP_NUCLEASE_F1_4"/>
    <property type="match status" value="1"/>
</dbReference>
<dbReference type="GO" id="GO:0003677">
    <property type="term" value="F:DNA binding"/>
    <property type="evidence" value="ECO:0007669"/>
    <property type="project" value="InterPro"/>
</dbReference>
<evidence type="ECO:0000256" key="7">
    <source>
        <dbReference type="PIRSR" id="PIRSR604808-2"/>
    </source>
</evidence>
<evidence type="ECO:0000313" key="10">
    <source>
        <dbReference type="EMBL" id="ACB43931.1"/>
    </source>
</evidence>
<dbReference type="SUPFAM" id="SSF56219">
    <property type="entry name" value="DNase I-like"/>
    <property type="match status" value="1"/>
</dbReference>
<reference evidence="10" key="1">
    <citation type="submission" date="2008-03" db="EMBL/GenBank/DDBJ databases">
        <title>Complete sequence of Polynucleobacter necessarius STIR1.</title>
        <authorList>
            <consortium name="US DOE Joint Genome Institute"/>
            <person name="Copeland A."/>
            <person name="Lucas S."/>
            <person name="Lapidus A."/>
            <person name="Barry K."/>
            <person name="Detter J.C."/>
            <person name="Glavina del Rio T."/>
            <person name="Hammon N."/>
            <person name="Israni S."/>
            <person name="Dalin E."/>
            <person name="Tice H."/>
            <person name="Pitluck S."/>
            <person name="Chain P."/>
            <person name="Malfatti S."/>
            <person name="Shin M."/>
            <person name="Vergez L."/>
            <person name="Schmutz J."/>
            <person name="Larimer F."/>
            <person name="Land M."/>
            <person name="Hauser L."/>
            <person name="Kyrpides N."/>
            <person name="Kim E."/>
            <person name="Hahn M."/>
            <person name="Richardson P."/>
        </authorList>
    </citation>
    <scope>NUCLEOTIDE SEQUENCE [LARGE SCALE GENOMIC DNA]</scope>
    <source>
        <strain evidence="10">STIR1</strain>
    </source>
</reference>
<comment type="cofactor">
    <cofactor evidence="7">
        <name>Mg(2+)</name>
        <dbReference type="ChEBI" id="CHEBI:18420"/>
    </cofactor>
    <cofactor evidence="7">
        <name>Mn(2+)</name>
        <dbReference type="ChEBI" id="CHEBI:29035"/>
    </cofactor>
    <text evidence="7">Probably binds two magnesium or manganese ions per subunit.</text>
</comment>
<dbReference type="InterPro" id="IPR037493">
    <property type="entry name" value="ExoIII-like"/>
</dbReference>
<organism evidence="10">
    <name type="scientific">Polynucleobacter necessarius subsp. necessarius (strain STIR1)</name>
    <dbReference type="NCBI Taxonomy" id="452638"/>
    <lineage>
        <taxon>Bacteria</taxon>
        <taxon>Pseudomonadati</taxon>
        <taxon>Pseudomonadota</taxon>
        <taxon>Betaproteobacteria</taxon>
        <taxon>Burkholderiales</taxon>
        <taxon>Burkholderiaceae</taxon>
        <taxon>Polynucleobacter</taxon>
    </lineage>
</organism>
<dbReference type="GO" id="GO:0046872">
    <property type="term" value="F:metal ion binding"/>
    <property type="evidence" value="ECO:0007669"/>
    <property type="project" value="UniProtKB-KW"/>
</dbReference>
<evidence type="ECO:0000256" key="2">
    <source>
        <dbReference type="ARBA" id="ARBA00007092"/>
    </source>
</evidence>
<feature type="domain" description="Endonuclease/exonuclease/phosphatase" evidence="9">
    <location>
        <begin position="9"/>
        <end position="272"/>
    </location>
</feature>
<dbReference type="GO" id="GO:0006281">
    <property type="term" value="P:DNA repair"/>
    <property type="evidence" value="ECO:0007669"/>
    <property type="project" value="InterPro"/>
</dbReference>
<keyword evidence="5 7" id="KW-0460">Magnesium</keyword>
<evidence type="ECO:0000256" key="8">
    <source>
        <dbReference type="PIRSR" id="PIRSR604808-3"/>
    </source>
</evidence>
<dbReference type="InterPro" id="IPR005135">
    <property type="entry name" value="Endo/exonuclease/phosphatase"/>
</dbReference>
<dbReference type="HOGENOM" id="CLU_027539_0_1_4"/>
<dbReference type="InterPro" id="IPR004808">
    <property type="entry name" value="AP_endonuc_1"/>
</dbReference>
<dbReference type="Pfam" id="PF03372">
    <property type="entry name" value="Exo_endo_phos"/>
    <property type="match status" value="1"/>
</dbReference>
<feature type="site" description="Interaction with DNA substrate" evidence="8">
    <location>
        <position position="272"/>
    </location>
</feature>
<evidence type="ECO:0000259" key="9">
    <source>
        <dbReference type="Pfam" id="PF03372"/>
    </source>
</evidence>
<dbReference type="PANTHER" id="PTHR43250:SF2">
    <property type="entry name" value="EXODEOXYRIBONUCLEASE III"/>
    <property type="match status" value="1"/>
</dbReference>
<dbReference type="Gene3D" id="3.60.10.10">
    <property type="entry name" value="Endonuclease/exonuclease/phosphatase"/>
    <property type="match status" value="1"/>
</dbReference>
<dbReference type="eggNOG" id="COG0708">
    <property type="taxonomic scope" value="Bacteria"/>
</dbReference>
<feature type="binding site" evidence="7">
    <location>
        <position position="171"/>
    </location>
    <ligand>
        <name>Mg(2+)</name>
        <dbReference type="ChEBI" id="CHEBI:18420"/>
        <label>1</label>
    </ligand>
</feature>
<feature type="binding site" evidence="7">
    <location>
        <position position="11"/>
    </location>
    <ligand>
        <name>Mg(2+)</name>
        <dbReference type="ChEBI" id="CHEBI:18420"/>
        <label>1</label>
    </ligand>
</feature>
<feature type="site" description="Transition state stabilizer" evidence="8">
    <location>
        <position position="173"/>
    </location>
</feature>
<dbReference type="EMBL" id="CP001010">
    <property type="protein sequence ID" value="ACB43931.1"/>
    <property type="molecule type" value="Genomic_DNA"/>
</dbReference>
<dbReference type="InterPro" id="IPR020848">
    <property type="entry name" value="AP_endonuclease_F1_CS"/>
</dbReference>
<dbReference type="KEGG" id="pne:Pnec_0701"/>
<name>B1XUA4_POLNS</name>
<protein>
    <submittedName>
        <fullName evidence="10">Exodeoxyribonuclease III Xth</fullName>
    </submittedName>
</protein>
<feature type="binding site" evidence="7">
    <location>
        <position position="173"/>
    </location>
    <ligand>
        <name>Mg(2+)</name>
        <dbReference type="ChEBI" id="CHEBI:18420"/>
        <label>1</label>
    </ligand>
</feature>
<feature type="site" description="Important for catalytic activity" evidence="8">
    <location>
        <position position="242"/>
    </location>
</feature>
<feature type="active site" description="Proton acceptor" evidence="6">
    <location>
        <position position="272"/>
    </location>
</feature>
<comment type="similarity">
    <text evidence="2">Belongs to the DNA repair enzymes AP/ExoA family.</text>
</comment>
<gene>
    <name evidence="10" type="ordered locus">Pnec_0701</name>
</gene>
<dbReference type="STRING" id="452638.Pnec_0701"/>
<evidence type="ECO:0000256" key="1">
    <source>
        <dbReference type="ARBA" id="ARBA00001936"/>
    </source>
</evidence>
<dbReference type="PANTHER" id="PTHR43250">
    <property type="entry name" value="EXODEOXYRIBONUCLEASE III"/>
    <property type="match status" value="1"/>
</dbReference>
<evidence type="ECO:0000256" key="4">
    <source>
        <dbReference type="ARBA" id="ARBA00022801"/>
    </source>
</evidence>
<dbReference type="GO" id="GO:0008311">
    <property type="term" value="F:double-stranded DNA 3'-5' DNA exonuclease activity"/>
    <property type="evidence" value="ECO:0007669"/>
    <property type="project" value="InterPro"/>
</dbReference>
<proteinExistence type="inferred from homology"/>
<dbReference type="NCBIfam" id="TIGR00633">
    <property type="entry name" value="xth"/>
    <property type="match status" value="1"/>
</dbReference>
<feature type="active site" evidence="6">
    <location>
        <position position="171"/>
    </location>
</feature>
<keyword evidence="4" id="KW-0378">Hydrolase</keyword>
<dbReference type="OrthoDB" id="9803914at2"/>
<dbReference type="AlphaFoldDB" id="B1XUA4"/>
<comment type="cofactor">
    <cofactor evidence="1">
        <name>Mn(2+)</name>
        <dbReference type="ChEBI" id="CHEBI:29035"/>
    </cofactor>
</comment>
<evidence type="ECO:0000256" key="6">
    <source>
        <dbReference type="PIRSR" id="PIRSR604808-1"/>
    </source>
</evidence>
<feature type="active site" evidence="6">
    <location>
        <position position="130"/>
    </location>
</feature>
<accession>B1XUA4</accession>
<keyword evidence="3 7" id="KW-0479">Metal-binding</keyword>
<feature type="binding site" evidence="7">
    <location>
        <position position="43"/>
    </location>
    <ligand>
        <name>Mg(2+)</name>
        <dbReference type="ChEBI" id="CHEBI:18420"/>
        <label>1</label>
    </ligand>
</feature>
<keyword evidence="7" id="KW-0464">Manganese</keyword>
<sequence length="288" mass="32590">MTDSVRIAAWNVNSLKVRLPQVLRWLQDQENKRQPIDALCLQELKLTDDKYPHKELEDAGYLSLAAGQKTYNGVAIIVRKAALAPIASDTATSFLKPIRNIPNFKDEQQRILAATIPFAGTPAMRLVSAYFPNGQSPDSDKFVYKLGWLKALHTWLGEELENNSRLALLGDFNIAPADEDVHDSKVWEGQSLVSPPEREAFQGLIKLGLNDSFRMFEQAPKVFSWWDYRMMGFRRNAGMRIDHILLSEALKDQCIASTVDKEPRTWEQPSDHAPVIAEFKKPNKAVLS</sequence>
<evidence type="ECO:0000256" key="5">
    <source>
        <dbReference type="ARBA" id="ARBA00022842"/>
    </source>
</evidence>
<dbReference type="InterPro" id="IPR036691">
    <property type="entry name" value="Endo/exonu/phosph_ase_sf"/>
</dbReference>
<feature type="binding site" evidence="7">
    <location>
        <position position="272"/>
    </location>
    <ligand>
        <name>Mg(2+)</name>
        <dbReference type="ChEBI" id="CHEBI:18420"/>
        <label>1</label>
    </ligand>
</feature>